<evidence type="ECO:0000256" key="6">
    <source>
        <dbReference type="ARBA" id="ARBA00022448"/>
    </source>
</evidence>
<evidence type="ECO:0000256" key="4">
    <source>
        <dbReference type="ARBA" id="ARBA00011775"/>
    </source>
</evidence>
<keyword evidence="6 13" id="KW-0813">Transport</keyword>
<dbReference type="GO" id="GO:0030126">
    <property type="term" value="C:COPI vesicle coat"/>
    <property type="evidence" value="ECO:0007669"/>
    <property type="project" value="TreeGrafter"/>
</dbReference>
<dbReference type="WBParaSite" id="TMUE_3000010799.1">
    <property type="protein sequence ID" value="TMUE_3000010799.1"/>
    <property type="gene ID" value="WBGene00286572"/>
</dbReference>
<keyword evidence="11 13" id="KW-0472">Membrane</keyword>
<evidence type="ECO:0000256" key="9">
    <source>
        <dbReference type="ARBA" id="ARBA00022927"/>
    </source>
</evidence>
<dbReference type="Pfam" id="PF04733">
    <property type="entry name" value="Coatomer_E"/>
    <property type="match status" value="1"/>
</dbReference>
<evidence type="ECO:0000256" key="10">
    <source>
        <dbReference type="ARBA" id="ARBA00023034"/>
    </source>
</evidence>
<dbReference type="SUPFAM" id="SSF48452">
    <property type="entry name" value="TPR-like"/>
    <property type="match status" value="2"/>
</dbReference>
<dbReference type="PANTHER" id="PTHR10805">
    <property type="entry name" value="COATOMER SUBUNIT EPSILON"/>
    <property type="match status" value="1"/>
</dbReference>
<comment type="subcellular location">
    <subcellularLocation>
        <location evidence="2">Cytoplasmic vesicle</location>
        <location evidence="2">COPI-coated vesicle membrane</location>
        <topology evidence="2">Peripheral membrane protein</topology>
        <orientation evidence="2">Cytoplasmic side</orientation>
    </subcellularLocation>
    <subcellularLocation>
        <location evidence="1">Golgi apparatus membrane</location>
        <topology evidence="1">Peripheral membrane protein</topology>
        <orientation evidence="1">Cytoplasmic side</orientation>
    </subcellularLocation>
</comment>
<keyword evidence="14" id="KW-1185">Reference proteome</keyword>
<dbReference type="PIRSF" id="PIRSF016478">
    <property type="entry name" value="Coatomer_esu"/>
    <property type="match status" value="1"/>
</dbReference>
<evidence type="ECO:0000256" key="13">
    <source>
        <dbReference type="PIRNR" id="PIRNR016478"/>
    </source>
</evidence>
<evidence type="ECO:0000256" key="5">
    <source>
        <dbReference type="ARBA" id="ARBA00015828"/>
    </source>
</evidence>
<evidence type="ECO:0000256" key="7">
    <source>
        <dbReference type="ARBA" id="ARBA00022490"/>
    </source>
</evidence>
<protein>
    <recommendedName>
        <fullName evidence="5 13">Coatomer subunit epsilon</fullName>
    </recommendedName>
</protein>
<keyword evidence="10 13" id="KW-0333">Golgi apparatus</keyword>
<comment type="function">
    <text evidence="13">The coatomer is a cytosolic protein complex that binds to dilysine motifs and reversibly associates with Golgi non-clathrin-coated vesicles, which further mediate biosynthetic protein transport from the ER, via the Golgi up to the trans Golgi network. The coatomer complex is required for budding from Golgi membranes, and is essential for the retrograde Golgi-to-ER transport of dilysine-tagged proteins.</text>
</comment>
<dbReference type="Gene3D" id="1.25.40.10">
    <property type="entry name" value="Tetratricopeptide repeat domain"/>
    <property type="match status" value="1"/>
</dbReference>
<evidence type="ECO:0000256" key="3">
    <source>
        <dbReference type="ARBA" id="ARBA00008827"/>
    </source>
</evidence>
<dbReference type="GO" id="GO:0005198">
    <property type="term" value="F:structural molecule activity"/>
    <property type="evidence" value="ECO:0007669"/>
    <property type="project" value="UniProtKB-UniRule"/>
</dbReference>
<reference evidence="15" key="3">
    <citation type="submission" date="2019-12" db="UniProtKB">
        <authorList>
            <consortium name="WormBaseParasite"/>
        </authorList>
    </citation>
    <scope>IDENTIFICATION</scope>
</reference>
<evidence type="ECO:0000256" key="12">
    <source>
        <dbReference type="ARBA" id="ARBA00023329"/>
    </source>
</evidence>
<dbReference type="WBParaSite" id="TMUE_3000010799.2">
    <property type="protein sequence ID" value="TMUE_3000010799.2"/>
    <property type="gene ID" value="WBGene00286572"/>
</dbReference>
<keyword evidence="12 13" id="KW-0968">Cytoplasmic vesicle</keyword>
<keyword evidence="8 13" id="KW-0931">ER-Golgi transport</keyword>
<name>A0A5S6QUI7_TRIMR</name>
<dbReference type="GO" id="GO:0015031">
    <property type="term" value="P:protein transport"/>
    <property type="evidence" value="ECO:0007669"/>
    <property type="project" value="UniProtKB-UniRule"/>
</dbReference>
<dbReference type="GO" id="GO:0000139">
    <property type="term" value="C:Golgi membrane"/>
    <property type="evidence" value="ECO:0007669"/>
    <property type="project" value="UniProtKB-SubCell"/>
</dbReference>
<organism evidence="14 15">
    <name type="scientific">Trichuris muris</name>
    <name type="common">Mouse whipworm</name>
    <dbReference type="NCBI Taxonomy" id="70415"/>
    <lineage>
        <taxon>Eukaryota</taxon>
        <taxon>Metazoa</taxon>
        <taxon>Ecdysozoa</taxon>
        <taxon>Nematoda</taxon>
        <taxon>Enoplea</taxon>
        <taxon>Dorylaimia</taxon>
        <taxon>Trichinellida</taxon>
        <taxon>Trichuridae</taxon>
        <taxon>Trichuris</taxon>
    </lineage>
</organism>
<comment type="similarity">
    <text evidence="3 13">Belongs to the COPE family.</text>
</comment>
<keyword evidence="7 13" id="KW-0963">Cytoplasm</keyword>
<dbReference type="InterPro" id="IPR011990">
    <property type="entry name" value="TPR-like_helical_dom_sf"/>
</dbReference>
<evidence type="ECO:0000313" key="15">
    <source>
        <dbReference type="WBParaSite" id="TMUE_3000010799.1"/>
    </source>
</evidence>
<keyword evidence="9 13" id="KW-0653">Protein transport</keyword>
<accession>A0A5S6QUI7</accession>
<comment type="subunit">
    <text evidence="4">Oligomeric complex that consists of at least the alpha, beta, beta', gamma, delta, epsilon and zeta subunits.</text>
</comment>
<dbReference type="GO" id="GO:0006891">
    <property type="term" value="P:intra-Golgi vesicle-mediated transport"/>
    <property type="evidence" value="ECO:0007669"/>
    <property type="project" value="TreeGrafter"/>
</dbReference>
<reference evidence="14" key="1">
    <citation type="submission" date="2013-11" db="EMBL/GenBank/DDBJ databases">
        <authorList>
            <person name="Aslett M."/>
        </authorList>
    </citation>
    <scope>NUCLEOTIDE SEQUENCE [LARGE SCALE GENOMIC DNA]</scope>
    <source>
        <strain evidence="14">Edinburgh</strain>
    </source>
</reference>
<sequence length="302" mass="34260">MCANANQGTVDDLFNVKNAFYIGSYQQCITEALALRPSSKQEKLDRDVYVYRAYIAQKKFTVALEEIKLENDTPGPLVSVRMLAEYLGKPDKRDSVMDQLPSLFEKYSSEPICLLMAAMILAHEQNFEEALRYLHHSADSLECLAMTVYCLLALNRIDVAKEAAKEMQSLDEDSLLTQMTNAWVNIALGREHLQDALFTFQEMIDKYGSTSLLLNALACCQIMMGNYEEAERVVNESLEKDSNNAEVIVDAVVVSQMLGKPAEITSRYIRQMKDAYPDHPWTRDLLAKEAEFDRLAAQRSRN</sequence>
<evidence type="ECO:0000256" key="8">
    <source>
        <dbReference type="ARBA" id="ARBA00022892"/>
    </source>
</evidence>
<dbReference type="AlphaFoldDB" id="A0A5S6QUI7"/>
<dbReference type="GO" id="GO:0006888">
    <property type="term" value="P:endoplasmic reticulum to Golgi vesicle-mediated transport"/>
    <property type="evidence" value="ECO:0007669"/>
    <property type="project" value="TreeGrafter"/>
</dbReference>
<evidence type="ECO:0000256" key="2">
    <source>
        <dbReference type="ARBA" id="ARBA00004347"/>
    </source>
</evidence>
<dbReference type="Proteomes" id="UP000046395">
    <property type="component" value="Unassembled WGS sequence"/>
</dbReference>
<dbReference type="InterPro" id="IPR006822">
    <property type="entry name" value="Coatomer_esu"/>
</dbReference>
<proteinExistence type="inferred from homology"/>
<dbReference type="STRING" id="70415.A0A5S6QUI7"/>
<evidence type="ECO:0000256" key="11">
    <source>
        <dbReference type="ARBA" id="ARBA00023136"/>
    </source>
</evidence>
<reference evidence="14" key="2">
    <citation type="submission" date="2014-03" db="EMBL/GenBank/DDBJ databases">
        <title>The whipworm genome and dual-species transcriptomics of an intimate host-pathogen interaction.</title>
        <authorList>
            <person name="Foth B.J."/>
            <person name="Tsai I.J."/>
            <person name="Reid A.J."/>
            <person name="Bancroft A.J."/>
            <person name="Nichol S."/>
            <person name="Tracey A."/>
            <person name="Holroyd N."/>
            <person name="Cotton J.A."/>
            <person name="Stanley E.J."/>
            <person name="Zarowiecki M."/>
            <person name="Liu J.Z."/>
            <person name="Huckvale T."/>
            <person name="Cooper P.J."/>
            <person name="Grencis R.K."/>
            <person name="Berriman M."/>
        </authorList>
    </citation>
    <scope>NUCLEOTIDE SEQUENCE [LARGE SCALE GENOMIC DNA]</scope>
    <source>
        <strain evidence="14">Edinburgh</strain>
    </source>
</reference>
<dbReference type="GO" id="GO:0006890">
    <property type="term" value="P:retrograde vesicle-mediated transport, Golgi to endoplasmic reticulum"/>
    <property type="evidence" value="ECO:0007669"/>
    <property type="project" value="UniProtKB-UniRule"/>
</dbReference>
<evidence type="ECO:0000313" key="14">
    <source>
        <dbReference type="Proteomes" id="UP000046395"/>
    </source>
</evidence>
<dbReference type="WBParaSite" id="TMUE_3000010799.3">
    <property type="protein sequence ID" value="TMUE_3000010799.3"/>
    <property type="gene ID" value="WBGene00286572"/>
</dbReference>
<evidence type="ECO:0000256" key="1">
    <source>
        <dbReference type="ARBA" id="ARBA00004255"/>
    </source>
</evidence>
<dbReference type="PANTHER" id="PTHR10805:SF0">
    <property type="entry name" value="COATOMER SUBUNIT EPSILON"/>
    <property type="match status" value="1"/>
</dbReference>